<dbReference type="InterPro" id="IPR050202">
    <property type="entry name" value="Cyt/Deoxycyt_deaminase"/>
</dbReference>
<dbReference type="SUPFAM" id="SSF53927">
    <property type="entry name" value="Cytidine deaminase-like"/>
    <property type="match status" value="1"/>
</dbReference>
<dbReference type="PROSITE" id="PS51747">
    <property type="entry name" value="CYT_DCMP_DEAMINASES_2"/>
    <property type="match status" value="1"/>
</dbReference>
<dbReference type="EC" id="3.5.4.5" evidence="4 13"/>
<evidence type="ECO:0000256" key="13">
    <source>
        <dbReference type="RuleBase" id="RU364006"/>
    </source>
</evidence>
<evidence type="ECO:0000256" key="2">
    <source>
        <dbReference type="ARBA" id="ARBA00003949"/>
    </source>
</evidence>
<comment type="function">
    <text evidence="2 13">This enzyme scavenges exogenous and endogenous cytidine and 2'-deoxycytidine for UMP synthesis.</text>
</comment>
<evidence type="ECO:0000256" key="3">
    <source>
        <dbReference type="ARBA" id="ARBA00006576"/>
    </source>
</evidence>
<dbReference type="InterPro" id="IPR002125">
    <property type="entry name" value="CMP_dCMP_dom"/>
</dbReference>
<dbReference type="NCBIfam" id="TIGR01354">
    <property type="entry name" value="cyt_deam_tetra"/>
    <property type="match status" value="1"/>
</dbReference>
<comment type="similarity">
    <text evidence="3 13">Belongs to the cytidine and deoxycytidylate deaminase family.</text>
</comment>
<sequence>MSIDIDALTSAARLAMDRAYCPYSKFTVGAALLTKNGKVITGGNVENASYGGTICAERSAVTRAVAEGYREFQAVAVCATPAEPTAPCGLCRQFLIEFGDMKVIMMSSTSNKRIEMQLSQLLPLLELGTTINLNNKFSITLDELMINFFIPEIPYKVVTRRKDYT</sequence>
<evidence type="ECO:0000256" key="8">
    <source>
        <dbReference type="ARBA" id="ARBA00032005"/>
    </source>
</evidence>
<dbReference type="Gene3D" id="3.40.140.10">
    <property type="entry name" value="Cytidine Deaminase, domain 2"/>
    <property type="match status" value="1"/>
</dbReference>
<feature type="binding site" evidence="12">
    <location>
        <position position="55"/>
    </location>
    <ligand>
        <name>Zn(2+)</name>
        <dbReference type="ChEBI" id="CHEBI:29105"/>
        <note>catalytic</note>
    </ligand>
</feature>
<feature type="binding site" evidence="12">
    <location>
        <position position="91"/>
    </location>
    <ligand>
        <name>Zn(2+)</name>
        <dbReference type="ChEBI" id="CHEBI:29105"/>
        <note>catalytic</note>
    </ligand>
</feature>
<evidence type="ECO:0000313" key="15">
    <source>
        <dbReference type="WBParaSite" id="maker-PairedContig_665-snap-gene-1.9-mRNA-1"/>
    </source>
</evidence>
<protein>
    <recommendedName>
        <fullName evidence="4 13">Cytidine deaminase</fullName>
        <ecNumber evidence="4 13">3.5.4.5</ecNumber>
    </recommendedName>
    <alternativeName>
        <fullName evidence="8 13">Cytidine aminohydrolase</fullName>
    </alternativeName>
</protein>
<dbReference type="GO" id="GO:0055086">
    <property type="term" value="P:nucleobase-containing small molecule metabolic process"/>
    <property type="evidence" value="ECO:0007669"/>
    <property type="project" value="UniProtKB-ARBA"/>
</dbReference>
<dbReference type="InterPro" id="IPR006262">
    <property type="entry name" value="Cyt_deam_tetra"/>
</dbReference>
<keyword evidence="7 12" id="KW-0862">Zinc</keyword>
<organism evidence="15">
    <name type="scientific">Wuchereria bancrofti</name>
    <dbReference type="NCBI Taxonomy" id="6293"/>
    <lineage>
        <taxon>Eukaryota</taxon>
        <taxon>Metazoa</taxon>
        <taxon>Ecdysozoa</taxon>
        <taxon>Nematoda</taxon>
        <taxon>Chromadorea</taxon>
        <taxon>Rhabditida</taxon>
        <taxon>Spirurina</taxon>
        <taxon>Spiruromorpha</taxon>
        <taxon>Filarioidea</taxon>
        <taxon>Onchocercidae</taxon>
        <taxon>Wuchereria</taxon>
    </lineage>
</organism>
<dbReference type="GO" id="GO:0005829">
    <property type="term" value="C:cytosol"/>
    <property type="evidence" value="ECO:0007669"/>
    <property type="project" value="TreeGrafter"/>
</dbReference>
<evidence type="ECO:0000256" key="4">
    <source>
        <dbReference type="ARBA" id="ARBA00012783"/>
    </source>
</evidence>
<feature type="binding site" evidence="11">
    <location>
        <begin position="44"/>
        <end position="50"/>
    </location>
    <ligand>
        <name>substrate</name>
    </ligand>
</feature>
<dbReference type="WBParaSite" id="maker-PairedContig_665-snap-gene-1.9-mRNA-1">
    <property type="protein sequence ID" value="maker-PairedContig_665-snap-gene-1.9-mRNA-1"/>
    <property type="gene ID" value="maker-PairedContig_665-snap-gene-1.9"/>
</dbReference>
<dbReference type="CDD" id="cd01283">
    <property type="entry name" value="cytidine_deaminase"/>
    <property type="match status" value="1"/>
</dbReference>
<comment type="catalytic activity">
    <reaction evidence="9 13">
        <text>cytidine + H2O + H(+) = uridine + NH4(+)</text>
        <dbReference type="Rhea" id="RHEA:16069"/>
        <dbReference type="ChEBI" id="CHEBI:15377"/>
        <dbReference type="ChEBI" id="CHEBI:15378"/>
        <dbReference type="ChEBI" id="CHEBI:16704"/>
        <dbReference type="ChEBI" id="CHEBI:17562"/>
        <dbReference type="ChEBI" id="CHEBI:28938"/>
        <dbReference type="EC" id="3.5.4.5"/>
    </reaction>
</comment>
<accession>A0A1I8EZD9</accession>
<keyword evidence="5 12" id="KW-0479">Metal-binding</keyword>
<dbReference type="AlphaFoldDB" id="A0A1I8EZD9"/>
<dbReference type="PROSITE" id="PS00903">
    <property type="entry name" value="CYT_DCMP_DEAMINASES_1"/>
    <property type="match status" value="1"/>
</dbReference>
<dbReference type="GO" id="GO:0072527">
    <property type="term" value="P:pyrimidine-containing compound metabolic process"/>
    <property type="evidence" value="ECO:0007669"/>
    <property type="project" value="UniProtKB-ARBA"/>
</dbReference>
<dbReference type="NCBIfam" id="NF004064">
    <property type="entry name" value="PRK05578.1"/>
    <property type="match status" value="1"/>
</dbReference>
<reference evidence="15" key="1">
    <citation type="submission" date="2016-11" db="UniProtKB">
        <authorList>
            <consortium name="WormBaseParasite"/>
        </authorList>
    </citation>
    <scope>IDENTIFICATION</scope>
    <source>
        <strain evidence="15">pt0022</strain>
    </source>
</reference>
<keyword evidence="6 13" id="KW-0378">Hydrolase</keyword>
<name>A0A1I8EZD9_WUCBA</name>
<evidence type="ECO:0000256" key="5">
    <source>
        <dbReference type="ARBA" id="ARBA00022723"/>
    </source>
</evidence>
<dbReference type="GO" id="GO:0004126">
    <property type="term" value="F:cytidine deaminase activity"/>
    <property type="evidence" value="ECO:0007669"/>
    <property type="project" value="UniProtKB-UniRule"/>
</dbReference>
<dbReference type="PANTHER" id="PTHR11644:SF2">
    <property type="entry name" value="CYTIDINE DEAMINASE"/>
    <property type="match status" value="1"/>
</dbReference>
<dbReference type="GO" id="GO:0008270">
    <property type="term" value="F:zinc ion binding"/>
    <property type="evidence" value="ECO:0007669"/>
    <property type="project" value="UniProtKB-UniRule"/>
</dbReference>
<feature type="domain" description="CMP/dCMP-type deaminase" evidence="14">
    <location>
        <begin position="3"/>
        <end position="152"/>
    </location>
</feature>
<feature type="active site" description="Proton donor" evidence="10">
    <location>
        <position position="57"/>
    </location>
</feature>
<evidence type="ECO:0000256" key="6">
    <source>
        <dbReference type="ARBA" id="ARBA00022801"/>
    </source>
</evidence>
<evidence type="ECO:0000259" key="14">
    <source>
        <dbReference type="PROSITE" id="PS51747"/>
    </source>
</evidence>
<dbReference type="InterPro" id="IPR016192">
    <property type="entry name" value="APOBEC/CMP_deaminase_Zn-bd"/>
</dbReference>
<dbReference type="PANTHER" id="PTHR11644">
    <property type="entry name" value="CYTIDINE DEAMINASE"/>
    <property type="match status" value="1"/>
</dbReference>
<evidence type="ECO:0000256" key="12">
    <source>
        <dbReference type="PIRSR" id="PIRSR606262-3"/>
    </source>
</evidence>
<feature type="binding site" evidence="12">
    <location>
        <position position="88"/>
    </location>
    <ligand>
        <name>Zn(2+)</name>
        <dbReference type="ChEBI" id="CHEBI:29105"/>
        <note>catalytic</note>
    </ligand>
</feature>
<proteinExistence type="inferred from homology"/>
<evidence type="ECO:0000256" key="7">
    <source>
        <dbReference type="ARBA" id="ARBA00022833"/>
    </source>
</evidence>
<dbReference type="FunFam" id="3.40.140.10:FF:000008">
    <property type="entry name" value="Cytidine deaminase"/>
    <property type="match status" value="1"/>
</dbReference>
<evidence type="ECO:0000256" key="9">
    <source>
        <dbReference type="ARBA" id="ARBA00049558"/>
    </source>
</evidence>
<comment type="cofactor">
    <cofactor evidence="1 12 13">
        <name>Zn(2+)</name>
        <dbReference type="ChEBI" id="CHEBI:29105"/>
    </cofactor>
</comment>
<dbReference type="STRING" id="6293.A0A1I8EZD9"/>
<evidence type="ECO:0000256" key="11">
    <source>
        <dbReference type="PIRSR" id="PIRSR606262-2"/>
    </source>
</evidence>
<evidence type="ECO:0000256" key="1">
    <source>
        <dbReference type="ARBA" id="ARBA00001947"/>
    </source>
</evidence>
<dbReference type="GO" id="GO:0042802">
    <property type="term" value="F:identical protein binding"/>
    <property type="evidence" value="ECO:0007669"/>
    <property type="project" value="UniProtKB-ARBA"/>
</dbReference>
<dbReference type="InterPro" id="IPR016193">
    <property type="entry name" value="Cytidine_deaminase-like"/>
</dbReference>
<evidence type="ECO:0000256" key="10">
    <source>
        <dbReference type="PIRSR" id="PIRSR606262-1"/>
    </source>
</evidence>
<comment type="catalytic activity">
    <reaction evidence="13">
        <text>2'-deoxycytidine + H2O + H(+) = 2'-deoxyuridine + NH4(+)</text>
        <dbReference type="Rhea" id="RHEA:13433"/>
        <dbReference type="ChEBI" id="CHEBI:15377"/>
        <dbReference type="ChEBI" id="CHEBI:15378"/>
        <dbReference type="ChEBI" id="CHEBI:15698"/>
        <dbReference type="ChEBI" id="CHEBI:16450"/>
        <dbReference type="ChEBI" id="CHEBI:28938"/>
        <dbReference type="EC" id="3.5.4.5"/>
    </reaction>
</comment>
<dbReference type="Pfam" id="PF00383">
    <property type="entry name" value="dCMP_cyt_deam_1"/>
    <property type="match status" value="1"/>
</dbReference>